<feature type="transmembrane region" description="Helical" evidence="1">
    <location>
        <begin position="88"/>
        <end position="109"/>
    </location>
</feature>
<reference evidence="2" key="2">
    <citation type="submission" date="2020-09" db="EMBL/GenBank/DDBJ databases">
        <authorList>
            <person name="Sun Q."/>
            <person name="Kim S."/>
        </authorList>
    </citation>
    <scope>NUCLEOTIDE SEQUENCE</scope>
    <source>
        <strain evidence="2">KCTC 32437</strain>
    </source>
</reference>
<organism evidence="2 3">
    <name type="scientific">Devosia pacifica</name>
    <dbReference type="NCBI Taxonomy" id="1335967"/>
    <lineage>
        <taxon>Bacteria</taxon>
        <taxon>Pseudomonadati</taxon>
        <taxon>Pseudomonadota</taxon>
        <taxon>Alphaproteobacteria</taxon>
        <taxon>Hyphomicrobiales</taxon>
        <taxon>Devosiaceae</taxon>
        <taxon>Devosia</taxon>
    </lineage>
</organism>
<feature type="transmembrane region" description="Helical" evidence="1">
    <location>
        <begin position="115"/>
        <end position="134"/>
    </location>
</feature>
<evidence type="ECO:0000313" key="3">
    <source>
        <dbReference type="Proteomes" id="UP000646579"/>
    </source>
</evidence>
<dbReference type="EMBL" id="BMZE01000002">
    <property type="protein sequence ID" value="GHA27745.1"/>
    <property type="molecule type" value="Genomic_DNA"/>
</dbReference>
<dbReference type="Proteomes" id="UP000646579">
    <property type="component" value="Unassembled WGS sequence"/>
</dbReference>
<keyword evidence="1" id="KW-0812">Transmembrane</keyword>
<protein>
    <submittedName>
        <fullName evidence="2">Uncharacterized protein</fullName>
    </submittedName>
</protein>
<dbReference type="RefSeq" id="WP_189425957.1">
    <property type="nucleotide sequence ID" value="NZ_BMZE01000002.1"/>
</dbReference>
<evidence type="ECO:0000313" key="2">
    <source>
        <dbReference type="EMBL" id="GHA27745.1"/>
    </source>
</evidence>
<dbReference type="AlphaFoldDB" id="A0A918S7X3"/>
<sequence>MKAVIEESARHLRQRFRLRSLEWEHACISLVFGGILLFNPSLMDAESFSGFLGGSVVWGIGVLVLGCVNVAALIVNGTVPKPTAALRFVSALLQVFLFLMLSIGFLASGTGTTGIGTYCVLAIFGFFAAAWALLDAVAPEYDQ</sequence>
<feature type="transmembrane region" description="Helical" evidence="1">
    <location>
        <begin position="21"/>
        <end position="39"/>
    </location>
</feature>
<feature type="transmembrane region" description="Helical" evidence="1">
    <location>
        <begin position="51"/>
        <end position="76"/>
    </location>
</feature>
<accession>A0A918S7X3</accession>
<comment type="caution">
    <text evidence="2">The sequence shown here is derived from an EMBL/GenBank/DDBJ whole genome shotgun (WGS) entry which is preliminary data.</text>
</comment>
<keyword evidence="3" id="KW-1185">Reference proteome</keyword>
<reference evidence="2" key="1">
    <citation type="journal article" date="2014" name="Int. J. Syst. Evol. Microbiol.">
        <title>Complete genome sequence of Corynebacterium casei LMG S-19264T (=DSM 44701T), isolated from a smear-ripened cheese.</title>
        <authorList>
            <consortium name="US DOE Joint Genome Institute (JGI-PGF)"/>
            <person name="Walter F."/>
            <person name="Albersmeier A."/>
            <person name="Kalinowski J."/>
            <person name="Ruckert C."/>
        </authorList>
    </citation>
    <scope>NUCLEOTIDE SEQUENCE</scope>
    <source>
        <strain evidence="2">KCTC 32437</strain>
    </source>
</reference>
<keyword evidence="1" id="KW-0472">Membrane</keyword>
<proteinExistence type="predicted"/>
<name>A0A918S7X3_9HYPH</name>
<gene>
    <name evidence="2" type="ORF">GCM10007989_24540</name>
</gene>
<evidence type="ECO:0000256" key="1">
    <source>
        <dbReference type="SAM" id="Phobius"/>
    </source>
</evidence>
<keyword evidence="1" id="KW-1133">Transmembrane helix</keyword>